<feature type="transmembrane region" description="Helical" evidence="9">
    <location>
        <begin position="284"/>
        <end position="301"/>
    </location>
</feature>
<dbReference type="OrthoDB" id="4494341at2759"/>
<dbReference type="AlphaFoldDB" id="A0A9Q9AHH1"/>
<evidence type="ECO:0000256" key="5">
    <source>
        <dbReference type="ARBA" id="ARBA00022989"/>
    </source>
</evidence>
<keyword evidence="4 9" id="KW-0812">Transmembrane</keyword>
<evidence type="ECO:0000313" key="11">
    <source>
        <dbReference type="EMBL" id="USW49489.1"/>
    </source>
</evidence>
<organism evidence="11 12">
    <name type="scientific">Septoria linicola</name>
    <dbReference type="NCBI Taxonomy" id="215465"/>
    <lineage>
        <taxon>Eukaryota</taxon>
        <taxon>Fungi</taxon>
        <taxon>Dikarya</taxon>
        <taxon>Ascomycota</taxon>
        <taxon>Pezizomycotina</taxon>
        <taxon>Dothideomycetes</taxon>
        <taxon>Dothideomycetidae</taxon>
        <taxon>Mycosphaerellales</taxon>
        <taxon>Mycosphaerellaceae</taxon>
        <taxon>Septoria</taxon>
    </lineage>
</organism>
<dbReference type="InterPro" id="IPR013130">
    <property type="entry name" value="Fe3_Rdtase_TM_dom"/>
</dbReference>
<comment type="similarity">
    <text evidence="2">Belongs to the ferric reductase (FRE) family.</text>
</comment>
<proteinExistence type="inferred from homology"/>
<evidence type="ECO:0000256" key="3">
    <source>
        <dbReference type="ARBA" id="ARBA00022448"/>
    </source>
</evidence>
<dbReference type="EMBL" id="CP099419">
    <property type="protein sequence ID" value="USW49489.1"/>
    <property type="molecule type" value="Genomic_DNA"/>
</dbReference>
<protein>
    <submittedName>
        <fullName evidence="11">Ferric reductase, NAD binding domain, ferric reductase transmembrane component-like protein</fullName>
    </submittedName>
</protein>
<dbReference type="InterPro" id="IPR039261">
    <property type="entry name" value="FNR_nucleotide-bd"/>
</dbReference>
<evidence type="ECO:0000256" key="6">
    <source>
        <dbReference type="ARBA" id="ARBA00023002"/>
    </source>
</evidence>
<gene>
    <name evidence="11" type="ORF">Slin15195_G028080</name>
</gene>
<keyword evidence="8 9" id="KW-0472">Membrane</keyword>
<dbReference type="GO" id="GO:0015677">
    <property type="term" value="P:copper ion import"/>
    <property type="evidence" value="ECO:0007669"/>
    <property type="project" value="TreeGrafter"/>
</dbReference>
<dbReference type="InterPro" id="IPR017927">
    <property type="entry name" value="FAD-bd_FR_type"/>
</dbReference>
<evidence type="ECO:0000256" key="4">
    <source>
        <dbReference type="ARBA" id="ARBA00022692"/>
    </source>
</evidence>
<dbReference type="GO" id="GO:0006879">
    <property type="term" value="P:intracellular iron ion homeostasis"/>
    <property type="evidence" value="ECO:0007669"/>
    <property type="project" value="TreeGrafter"/>
</dbReference>
<dbReference type="GO" id="GO:0005886">
    <property type="term" value="C:plasma membrane"/>
    <property type="evidence" value="ECO:0007669"/>
    <property type="project" value="TreeGrafter"/>
</dbReference>
<dbReference type="Proteomes" id="UP001056384">
    <property type="component" value="Chromosome 2"/>
</dbReference>
<dbReference type="Pfam" id="PF01794">
    <property type="entry name" value="Ferric_reduct"/>
    <property type="match status" value="1"/>
</dbReference>
<dbReference type="CDD" id="cd06186">
    <property type="entry name" value="NOX_Duox_like_FAD_NADP"/>
    <property type="match status" value="1"/>
</dbReference>
<dbReference type="PANTHER" id="PTHR32361">
    <property type="entry name" value="FERRIC/CUPRIC REDUCTASE TRANSMEMBRANE COMPONENT"/>
    <property type="match status" value="1"/>
</dbReference>
<evidence type="ECO:0000256" key="2">
    <source>
        <dbReference type="ARBA" id="ARBA00006278"/>
    </source>
</evidence>
<dbReference type="PANTHER" id="PTHR32361:SF12">
    <property type="entry name" value="PUTATIVE (AFU_ORTHOLOGUE AFUA_1G14340)-RELATED"/>
    <property type="match status" value="1"/>
</dbReference>
<keyword evidence="6" id="KW-0560">Oxidoreductase</keyword>
<feature type="domain" description="FAD-binding FR-type" evidence="10">
    <location>
        <begin position="368"/>
        <end position="560"/>
    </location>
</feature>
<feature type="transmembrane region" description="Helical" evidence="9">
    <location>
        <begin position="79"/>
        <end position="105"/>
    </location>
</feature>
<dbReference type="Pfam" id="PF08030">
    <property type="entry name" value="NAD_binding_6"/>
    <property type="match status" value="1"/>
</dbReference>
<name>A0A9Q9AHH1_9PEZI</name>
<evidence type="ECO:0000256" key="7">
    <source>
        <dbReference type="ARBA" id="ARBA00023065"/>
    </source>
</evidence>
<keyword evidence="7" id="KW-0406">Ion transport</keyword>
<keyword evidence="12" id="KW-1185">Reference proteome</keyword>
<evidence type="ECO:0000313" key="12">
    <source>
        <dbReference type="Proteomes" id="UP001056384"/>
    </source>
</evidence>
<dbReference type="GO" id="GO:0006826">
    <property type="term" value="P:iron ion transport"/>
    <property type="evidence" value="ECO:0007669"/>
    <property type="project" value="TreeGrafter"/>
</dbReference>
<dbReference type="SUPFAM" id="SSF52343">
    <property type="entry name" value="Ferredoxin reductase-like, C-terminal NADP-linked domain"/>
    <property type="match status" value="1"/>
</dbReference>
<dbReference type="PROSITE" id="PS51384">
    <property type="entry name" value="FAD_FR"/>
    <property type="match status" value="1"/>
</dbReference>
<reference evidence="11" key="1">
    <citation type="submission" date="2022-06" db="EMBL/GenBank/DDBJ databases">
        <title>Complete genome sequences of two strains of the flax pathogen Septoria linicola.</title>
        <authorList>
            <person name="Lapalu N."/>
            <person name="Simon A."/>
            <person name="Demenou B."/>
            <person name="Paumier D."/>
            <person name="Guillot M.-P."/>
            <person name="Gout L."/>
            <person name="Valade R."/>
        </authorList>
    </citation>
    <scope>NUCLEOTIDE SEQUENCE</scope>
    <source>
        <strain evidence="11">SE15195</strain>
    </source>
</reference>
<dbReference type="InterPro" id="IPR013121">
    <property type="entry name" value="Fe_red_NAD-bd_6"/>
</dbReference>
<accession>A0A9Q9AHH1</accession>
<dbReference type="SFLD" id="SFLDS00052">
    <property type="entry name" value="Ferric_Reductase_Domain"/>
    <property type="match status" value="1"/>
</dbReference>
<dbReference type="InterPro" id="IPR051410">
    <property type="entry name" value="Ferric/Cupric_Reductase"/>
</dbReference>
<keyword evidence="3" id="KW-0813">Transport</keyword>
<dbReference type="Gene3D" id="3.40.50.80">
    <property type="entry name" value="Nucleotide-binding domain of ferredoxin-NADP reductase (FNR) module"/>
    <property type="match status" value="1"/>
</dbReference>
<comment type="subcellular location">
    <subcellularLocation>
        <location evidence="1">Membrane</location>
        <topology evidence="1">Multi-pass membrane protein</topology>
    </subcellularLocation>
</comment>
<dbReference type="SFLD" id="SFLDG01168">
    <property type="entry name" value="Ferric_reductase_subgroup_(FRE"/>
    <property type="match status" value="1"/>
</dbReference>
<sequence length="713" mass="80359">MHSLHHLHHFARLHGRGGPGVPFASNAGHIMASRDPDPLPEAITFPQPGHGEVTDFGINLNLSAAAAPFSHGLDGVNQYLNYLLANVLVISFMALLAGTLIYRWVQMGHKHMRHLFTMGGERDQRYFMHNHTRMWPWIKRYVLYAPFWKVRHNREFRLWQSQVTIGTLPSRFHSFLLFVYLVSNGAYCAALDYTQTTPSVVAEFRGRTGVLAALNMIPTILFALRNNPAIPLLRVPYDTFNLLHRWTARMMVLESVLHTIAWAVNAFEAGGGRQIGLSLRTSVSYAWGMVGTAVFTYMVIASSGPIRHHFYEFFINSHRVLAVAGIVGVYIHLDKANLPMLPYIQLSIAFWAAELFARFYRIAYHNWSRKRGLTKVTIEWLPAEACRVTYQISRPWKWRPGAHVHAYLPSIAWIGSHPFSVAWAENRPLHAPTMEIEMEKLPPMATGVFSDQVRQSMMARQSMMIARHSMMPRDSMIVGLPGSSKGPSLTEMANVAEVTHKQADGNITFPGDNKVTSISLVVRARDGMTRKLYDKLLKNDRQPITTWGFMEGPYGGHDSLSSYGTVILFAGGIGITHCVGYIHHLMAQYAAGTCSTRKILLIWSVPNTECLEWVRIWMDQILRMEHRREVLKIQLFVTKPRHRGEVVSSTGSVQMFPGRCRPSAVIEKEMPDRIGTVGVTVCGPGALADDVRAACRSHVENASLDFIEEAFTY</sequence>
<evidence type="ECO:0000256" key="1">
    <source>
        <dbReference type="ARBA" id="ARBA00004141"/>
    </source>
</evidence>
<evidence type="ECO:0000259" key="10">
    <source>
        <dbReference type="PROSITE" id="PS51384"/>
    </source>
</evidence>
<dbReference type="GO" id="GO:0000293">
    <property type="term" value="F:ferric-chelate reductase activity"/>
    <property type="evidence" value="ECO:0007669"/>
    <property type="project" value="TreeGrafter"/>
</dbReference>
<keyword evidence="5 9" id="KW-1133">Transmembrane helix</keyword>
<evidence type="ECO:0000256" key="9">
    <source>
        <dbReference type="SAM" id="Phobius"/>
    </source>
</evidence>
<evidence type="ECO:0000256" key="8">
    <source>
        <dbReference type="ARBA" id="ARBA00023136"/>
    </source>
</evidence>